<dbReference type="Pfam" id="PF07694">
    <property type="entry name" value="5TM-5TMR_LYT"/>
    <property type="match status" value="1"/>
</dbReference>
<evidence type="ECO:0000256" key="6">
    <source>
        <dbReference type="ARBA" id="ARBA00023136"/>
    </source>
</evidence>
<dbReference type="SMART" id="SM00267">
    <property type="entry name" value="GGDEF"/>
    <property type="match status" value="1"/>
</dbReference>
<feature type="transmembrane region" description="Helical" evidence="8">
    <location>
        <begin position="106"/>
        <end position="127"/>
    </location>
</feature>
<dbReference type="Gene3D" id="3.30.70.270">
    <property type="match status" value="1"/>
</dbReference>
<dbReference type="Pfam" id="PF00990">
    <property type="entry name" value="GGDEF"/>
    <property type="match status" value="1"/>
</dbReference>
<feature type="transmembrane region" description="Helical" evidence="8">
    <location>
        <begin position="42"/>
        <end position="60"/>
    </location>
</feature>
<comment type="catalytic activity">
    <reaction evidence="7">
        <text>2 GTP = 3',3'-c-di-GMP + 2 diphosphate</text>
        <dbReference type="Rhea" id="RHEA:24898"/>
        <dbReference type="ChEBI" id="CHEBI:33019"/>
        <dbReference type="ChEBI" id="CHEBI:37565"/>
        <dbReference type="ChEBI" id="CHEBI:58805"/>
        <dbReference type="EC" id="2.7.7.65"/>
    </reaction>
</comment>
<feature type="transmembrane region" description="Helical" evidence="8">
    <location>
        <begin position="139"/>
        <end position="157"/>
    </location>
</feature>
<dbReference type="EMBL" id="FWXR01000001">
    <property type="protein sequence ID" value="SMC32339.1"/>
    <property type="molecule type" value="Genomic_DNA"/>
</dbReference>
<dbReference type="Proteomes" id="UP000192656">
    <property type="component" value="Unassembled WGS sequence"/>
</dbReference>
<accession>A0A1W1Y859</accession>
<gene>
    <name evidence="10" type="ORF">SAMN06297251_10118</name>
</gene>
<feature type="transmembrane region" description="Helical" evidence="8">
    <location>
        <begin position="169"/>
        <end position="188"/>
    </location>
</feature>
<feature type="transmembrane region" description="Helical" evidence="8">
    <location>
        <begin position="72"/>
        <end position="100"/>
    </location>
</feature>
<dbReference type="AlphaFoldDB" id="A0A1W1Y859"/>
<dbReference type="InterPro" id="IPR050469">
    <property type="entry name" value="Diguanylate_Cyclase"/>
</dbReference>
<sequence length="374" mass="39153">MEGYVLPSFLLGVVNAIGIFALLTMSYGTLLRRVPTPLVRSFAIGAVFGAGASLSIANAVELAPGLRVDPRAVMLVLAAPFGGTMAAIVSSVMTSIVRAIAGGAGMWPGIANIWATALVGVLFAWLVFRNGRAYSMRRLALLGLASNVPLLFILTVPNPDAVAVFMRTIGPMAAIDTLGVVIFGTFLAKEHYRVARASHLERQASTDPLTGLVNRRKMRSTITEMIATARVARTPVSVLLLDIDHFKVVNDRHGHSAGDAVLQGVADIVARSVRSVDLVARFGGEEILVALPETDAPEAVAAAERIRRTIGQTSFDIGGKACQVTVSIGVATAAGSSVSFDALFASADEAVYLAKENGRDRTEITGSSAIALAA</sequence>
<dbReference type="PROSITE" id="PS50887">
    <property type="entry name" value="GGDEF"/>
    <property type="match status" value="1"/>
</dbReference>
<evidence type="ECO:0000256" key="7">
    <source>
        <dbReference type="ARBA" id="ARBA00034247"/>
    </source>
</evidence>
<dbReference type="InterPro" id="IPR011620">
    <property type="entry name" value="Sig_transdc_His_kinase_LytS_TM"/>
</dbReference>
<evidence type="ECO:0000256" key="1">
    <source>
        <dbReference type="ARBA" id="ARBA00004651"/>
    </source>
</evidence>
<evidence type="ECO:0000313" key="10">
    <source>
        <dbReference type="EMBL" id="SMC32339.1"/>
    </source>
</evidence>
<dbReference type="CDD" id="cd01949">
    <property type="entry name" value="GGDEF"/>
    <property type="match status" value="1"/>
</dbReference>
<dbReference type="GO" id="GO:0071555">
    <property type="term" value="P:cell wall organization"/>
    <property type="evidence" value="ECO:0007669"/>
    <property type="project" value="InterPro"/>
</dbReference>
<evidence type="ECO:0000256" key="4">
    <source>
        <dbReference type="ARBA" id="ARBA00022692"/>
    </source>
</evidence>
<dbReference type="NCBIfam" id="TIGR00254">
    <property type="entry name" value="GGDEF"/>
    <property type="match status" value="1"/>
</dbReference>
<dbReference type="GO" id="GO:0000155">
    <property type="term" value="F:phosphorelay sensor kinase activity"/>
    <property type="evidence" value="ECO:0007669"/>
    <property type="project" value="InterPro"/>
</dbReference>
<evidence type="ECO:0000256" key="2">
    <source>
        <dbReference type="ARBA" id="ARBA00012528"/>
    </source>
</evidence>
<dbReference type="OrthoDB" id="9812260at2"/>
<dbReference type="FunFam" id="3.30.70.270:FF:000001">
    <property type="entry name" value="Diguanylate cyclase domain protein"/>
    <property type="match status" value="1"/>
</dbReference>
<dbReference type="InterPro" id="IPR000160">
    <property type="entry name" value="GGDEF_dom"/>
</dbReference>
<keyword evidence="11" id="KW-1185">Reference proteome</keyword>
<evidence type="ECO:0000256" key="8">
    <source>
        <dbReference type="SAM" id="Phobius"/>
    </source>
</evidence>
<organism evidence="10 11">
    <name type="scientific">Fulvimarina manganoxydans</name>
    <dbReference type="NCBI Taxonomy" id="937218"/>
    <lineage>
        <taxon>Bacteria</taxon>
        <taxon>Pseudomonadati</taxon>
        <taxon>Pseudomonadota</taxon>
        <taxon>Alphaproteobacteria</taxon>
        <taxon>Hyphomicrobiales</taxon>
        <taxon>Aurantimonadaceae</taxon>
        <taxon>Fulvimarina</taxon>
    </lineage>
</organism>
<keyword evidence="5 8" id="KW-1133">Transmembrane helix</keyword>
<keyword evidence="6 8" id="KW-0472">Membrane</keyword>
<evidence type="ECO:0000256" key="5">
    <source>
        <dbReference type="ARBA" id="ARBA00022989"/>
    </source>
</evidence>
<evidence type="ECO:0000313" key="11">
    <source>
        <dbReference type="Proteomes" id="UP000192656"/>
    </source>
</evidence>
<dbReference type="GO" id="GO:0052621">
    <property type="term" value="F:diguanylate cyclase activity"/>
    <property type="evidence" value="ECO:0007669"/>
    <property type="project" value="UniProtKB-EC"/>
</dbReference>
<feature type="transmembrane region" description="Helical" evidence="8">
    <location>
        <begin position="9"/>
        <end position="30"/>
    </location>
</feature>
<reference evidence="10 11" key="1">
    <citation type="submission" date="2017-04" db="EMBL/GenBank/DDBJ databases">
        <authorList>
            <person name="Afonso C.L."/>
            <person name="Miller P.J."/>
            <person name="Scott M.A."/>
            <person name="Spackman E."/>
            <person name="Goraichik I."/>
            <person name="Dimitrov K.M."/>
            <person name="Suarez D.L."/>
            <person name="Swayne D.E."/>
        </authorList>
    </citation>
    <scope>NUCLEOTIDE SEQUENCE [LARGE SCALE GENOMIC DNA]</scope>
    <source>
        <strain evidence="10 11">CGMCC 1.10972</strain>
    </source>
</reference>
<comment type="subcellular location">
    <subcellularLocation>
        <location evidence="1">Cell membrane</location>
        <topology evidence="1">Multi-pass membrane protein</topology>
    </subcellularLocation>
</comment>
<name>A0A1W1Y859_9HYPH</name>
<dbReference type="EC" id="2.7.7.65" evidence="2"/>
<dbReference type="GO" id="GO:0005886">
    <property type="term" value="C:plasma membrane"/>
    <property type="evidence" value="ECO:0007669"/>
    <property type="project" value="UniProtKB-SubCell"/>
</dbReference>
<dbReference type="SUPFAM" id="SSF55073">
    <property type="entry name" value="Nucleotide cyclase"/>
    <property type="match status" value="1"/>
</dbReference>
<protein>
    <recommendedName>
        <fullName evidence="2">diguanylate cyclase</fullName>
        <ecNumber evidence="2">2.7.7.65</ecNumber>
    </recommendedName>
</protein>
<dbReference type="InterPro" id="IPR043128">
    <property type="entry name" value="Rev_trsase/Diguanyl_cyclase"/>
</dbReference>
<dbReference type="InterPro" id="IPR029787">
    <property type="entry name" value="Nucleotide_cyclase"/>
</dbReference>
<dbReference type="PANTHER" id="PTHR45138:SF9">
    <property type="entry name" value="DIGUANYLATE CYCLASE DGCM-RELATED"/>
    <property type="match status" value="1"/>
</dbReference>
<dbReference type="STRING" id="937218.SAMN06297251_10118"/>
<keyword evidence="4 8" id="KW-0812">Transmembrane</keyword>
<keyword evidence="3" id="KW-1003">Cell membrane</keyword>
<proteinExistence type="predicted"/>
<evidence type="ECO:0000256" key="3">
    <source>
        <dbReference type="ARBA" id="ARBA00022475"/>
    </source>
</evidence>
<evidence type="ECO:0000259" key="9">
    <source>
        <dbReference type="PROSITE" id="PS50887"/>
    </source>
</evidence>
<feature type="domain" description="GGDEF" evidence="9">
    <location>
        <begin position="234"/>
        <end position="367"/>
    </location>
</feature>
<dbReference type="PANTHER" id="PTHR45138">
    <property type="entry name" value="REGULATORY COMPONENTS OF SENSORY TRANSDUCTION SYSTEM"/>
    <property type="match status" value="1"/>
</dbReference>